<organism evidence="1 2">
    <name type="scientific">Friedmanniomyces endolithicus</name>
    <dbReference type="NCBI Taxonomy" id="329885"/>
    <lineage>
        <taxon>Eukaryota</taxon>
        <taxon>Fungi</taxon>
        <taxon>Dikarya</taxon>
        <taxon>Ascomycota</taxon>
        <taxon>Pezizomycotina</taxon>
        <taxon>Dothideomycetes</taxon>
        <taxon>Dothideomycetidae</taxon>
        <taxon>Mycosphaerellales</taxon>
        <taxon>Teratosphaeriaceae</taxon>
        <taxon>Friedmanniomyces</taxon>
    </lineage>
</organism>
<sequence length="268" mass="30091">MEKSHTSEEILHTYFNKRKVNALESITNTVPAELLTYIEKFLRVLSTLQGDEELVVYLAQLLQQLQALRAHHAGESLNSQEAYGQLDADTALSLGTGELKILAGLSELVDSYYQTVANVRSGLDMLCARYRFVVSGSFGVESGPIDALIERVDNLAADMQIDASIYAKSRLPDFTEQAAQRAEDMSTIVKQGYQHEIEPVVQYLRDSMTCAGKDDMGTVVQHLRDTMARMGKEPPKGSTFDAKKYFEYHTQPSLLLKIIRRARDFMGW</sequence>
<dbReference type="Proteomes" id="UP000310066">
    <property type="component" value="Unassembled WGS sequence"/>
</dbReference>
<evidence type="ECO:0000313" key="2">
    <source>
        <dbReference type="Proteomes" id="UP000310066"/>
    </source>
</evidence>
<evidence type="ECO:0000313" key="1">
    <source>
        <dbReference type="EMBL" id="TKA37656.1"/>
    </source>
</evidence>
<dbReference type="OrthoDB" id="10660119at2759"/>
<protein>
    <submittedName>
        <fullName evidence="1">Uncharacterized protein</fullName>
    </submittedName>
</protein>
<dbReference type="EMBL" id="NAJP01000050">
    <property type="protein sequence ID" value="TKA37656.1"/>
    <property type="molecule type" value="Genomic_DNA"/>
</dbReference>
<name>A0A4U0URK9_9PEZI</name>
<dbReference type="AlphaFoldDB" id="A0A4U0URK9"/>
<proteinExistence type="predicted"/>
<comment type="caution">
    <text evidence="1">The sequence shown here is derived from an EMBL/GenBank/DDBJ whole genome shotgun (WGS) entry which is preliminary data.</text>
</comment>
<accession>A0A4U0URK9</accession>
<gene>
    <name evidence="1" type="ORF">B0A54_11740</name>
</gene>
<reference evidence="1 2" key="1">
    <citation type="submission" date="2017-03" db="EMBL/GenBank/DDBJ databases">
        <title>Genomes of endolithic fungi from Antarctica.</title>
        <authorList>
            <person name="Coleine C."/>
            <person name="Masonjones S."/>
            <person name="Stajich J.E."/>
        </authorList>
    </citation>
    <scope>NUCLEOTIDE SEQUENCE [LARGE SCALE GENOMIC DNA]</scope>
    <source>
        <strain evidence="1 2">CCFEE 5311</strain>
    </source>
</reference>